<feature type="compositionally biased region" description="Low complexity" evidence="4">
    <location>
        <begin position="1120"/>
        <end position="1129"/>
    </location>
</feature>
<comment type="caution">
    <text evidence="7">The sequence shown here is derived from an EMBL/GenBank/DDBJ whole genome shotgun (WGS) entry which is preliminary data.</text>
</comment>
<evidence type="ECO:0000259" key="5">
    <source>
        <dbReference type="Pfam" id="PF08161"/>
    </source>
</evidence>
<dbReference type="Gene3D" id="1.25.10.10">
    <property type="entry name" value="Leucine-rich Repeat Variant"/>
    <property type="match status" value="1"/>
</dbReference>
<dbReference type="InterPro" id="IPR052087">
    <property type="entry name" value="RRP12"/>
</dbReference>
<organism evidence="7 8">
    <name type="scientific">Kwoniella newhampshirensis</name>
    <dbReference type="NCBI Taxonomy" id="1651941"/>
    <lineage>
        <taxon>Eukaryota</taxon>
        <taxon>Fungi</taxon>
        <taxon>Dikarya</taxon>
        <taxon>Basidiomycota</taxon>
        <taxon>Agaricomycotina</taxon>
        <taxon>Tremellomycetes</taxon>
        <taxon>Tremellales</taxon>
        <taxon>Cryptococcaceae</taxon>
        <taxon>Kwoniella</taxon>
    </lineage>
</organism>
<evidence type="ECO:0000256" key="1">
    <source>
        <dbReference type="ARBA" id="ARBA00004123"/>
    </source>
</evidence>
<dbReference type="EMBL" id="JBCAWK010000003">
    <property type="protein sequence ID" value="KAK8864140.1"/>
    <property type="molecule type" value="Genomic_DNA"/>
</dbReference>
<sequence length="1331" mass="144429">MTTAPIDFATSLSNIRRLTSSSLPHQSKPAQLLVAIESTISTTLKSDVLPHSSTAYFASLLQCLEKACADQVPSTGQDEEMAETENMGQGALIPATLYLLAIVIPDTPTQVVLSKVSPTLECVLPLFETALEHPPALRSLLQINTSLLLIAPPALLNSSPLLKKAFNYLLELNLDPRPKVRHLAQEGVRKVLTTPIPPRVSPGAHPYLPRAREWVVGILEDEIRTGGGSKGKKARFADGEDGEGKRAIWVVQGLRGWVAVWGDEQLSSLCSMLLSLPPLPHLTPQIYSLLAHLLSPPPADAAGPTPSVLANLPTILDSLLNSPPSSSDTPTYLSAITSALVKMALQDTSLLPTYLPKAFNLIFTDILLAPSTSPAVLTAAADAIGSQGILRYCITDEMILSTLTYVRQGSQVAGARKKSKTPFLYRLILATTDAMNTHALRITHFLSIFTALISRLRLRVTESEVAQGDESGRGKTAAEELLLNMVQEVGDLRHQRGFEPKEKVDEVIGMAIEVIGVQAVLSVLPLNIEPDASGATPQPGRAHLLPLIRARTTNDSIAFFATYFRPLSERIFQKKVHAEDLGRGSEAKVWEVIVGQIWDCFSGFCEMPRDMTEGLTTPFLSLITNLLYTQPLLLPSLLRALSLLVSSTKTLLGSAAPPEELRKQFGLDQQSAKENMALLKTLAKDMVSVLLNVFSKLPRESRGMVGDVIGLWVGIMTEQDIIDTYNTVTTHLSANLHNMTPPTPGASPISHTMLDLLIIFVPQLPPAQSIALFNAASQGTMLEHKDATVQKKAYRALKRLLESGRLGEKQSKESLEVFVKKLGEAGGSVGPGAQRDRLQLLSALVEALPKDSLHLIPELLSEAVLGTKEINEKARDSGFDLLVLMGKKMAQGGSVQVEASEDDEEMVQAGTVEANAEEYITMVAAGLTGATPHMISASINALSRLLFEFKDDISESTISELVATLTVFLTSKNREIVKSALGFTKVSIVSLPLATLQPHLPALVPALLGWVHDHKNHFKSKTVHIFERMIRRFGFDEVYRNAGEERDNERKVLQGIRRRKERARKRKAAKGDDDEDEQKPRQSSGNAFDDILYNSDSDLSSDGEDDDSRPAQHQQKGGKRAQQQAAQQAKKGRGNEGTAYIRNEGDEPMDLLSRSIASGIATSDPSAQPRRRKPGQDAAKFATDKSGKLIIAEDISSGDEAGPSNDISAGAGSAFMATSRAIDGATRDSRGNLKFNRNTKRAREEEREMEMAEEGAGAGGRGGDKIQERRKKRVAMGLGEEFRAKRAGGDIKRNNGPDPYSYVSLGQASGRKKGKPGPKLNLTNKKRGSGH</sequence>
<comment type="similarity">
    <text evidence="2">Belongs to the RRP12 family.</text>
</comment>
<evidence type="ECO:0000259" key="6">
    <source>
        <dbReference type="Pfam" id="PF25772"/>
    </source>
</evidence>
<dbReference type="InterPro" id="IPR016024">
    <property type="entry name" value="ARM-type_fold"/>
</dbReference>
<evidence type="ECO:0008006" key="9">
    <source>
        <dbReference type="Google" id="ProtNLM"/>
    </source>
</evidence>
<dbReference type="GeneID" id="92178645"/>
<dbReference type="Proteomes" id="UP001388673">
    <property type="component" value="Unassembled WGS sequence"/>
</dbReference>
<comment type="subcellular location">
    <subcellularLocation>
        <location evidence="1">Nucleus</location>
    </subcellularLocation>
</comment>
<proteinExistence type="inferred from homology"/>
<protein>
    <recommendedName>
        <fullName evidence="9">Ribosomal RNA-processing protein 12</fullName>
    </recommendedName>
</protein>
<name>A0AAW0Z1Z8_9TREE</name>
<keyword evidence="3" id="KW-0539">Nucleus</keyword>
<feature type="compositionally biased region" description="Basic residues" evidence="4">
    <location>
        <begin position="1056"/>
        <end position="1068"/>
    </location>
</feature>
<dbReference type="PANTHER" id="PTHR48287">
    <property type="entry name" value="ARM REPEAT SUPERFAMILY PROTEIN"/>
    <property type="match status" value="1"/>
</dbReference>
<feature type="domain" description="RRP12 N-terminal HEAT" evidence="6">
    <location>
        <begin position="30"/>
        <end position="276"/>
    </location>
</feature>
<feature type="region of interest" description="Disordered" evidence="4">
    <location>
        <begin position="1044"/>
        <end position="1185"/>
    </location>
</feature>
<feature type="compositionally biased region" description="Basic and acidic residues" evidence="4">
    <location>
        <begin position="1280"/>
        <end position="1295"/>
    </location>
</feature>
<accession>A0AAW0Z1Z8</accession>
<evidence type="ECO:0000256" key="3">
    <source>
        <dbReference type="ARBA" id="ARBA00023242"/>
    </source>
</evidence>
<dbReference type="InterPro" id="IPR057860">
    <property type="entry name" value="HEAT_RRP12_N"/>
</dbReference>
<dbReference type="SUPFAM" id="SSF48371">
    <property type="entry name" value="ARM repeat"/>
    <property type="match status" value="2"/>
</dbReference>
<keyword evidence="8" id="KW-1185">Reference proteome</keyword>
<gene>
    <name evidence="7" type="ORF">IAR55_001386</name>
</gene>
<dbReference type="Pfam" id="PF25772">
    <property type="entry name" value="HEAT_RRP12_N"/>
    <property type="match status" value="1"/>
</dbReference>
<evidence type="ECO:0000256" key="2">
    <source>
        <dbReference type="ARBA" id="ARBA00007690"/>
    </source>
</evidence>
<reference evidence="7 8" key="1">
    <citation type="journal article" date="2024" name="bioRxiv">
        <title>Comparative genomics of Cryptococcus and Kwoniella reveals pathogenesis evolution and contrasting karyotype dynamics via intercentromeric recombination or chromosome fusion.</title>
        <authorList>
            <person name="Coelho M.A."/>
            <person name="David-Palma M."/>
            <person name="Shea T."/>
            <person name="Bowers K."/>
            <person name="McGinley-Smith S."/>
            <person name="Mohammad A.W."/>
            <person name="Gnirke A."/>
            <person name="Yurkov A.M."/>
            <person name="Nowrousian M."/>
            <person name="Sun S."/>
            <person name="Cuomo C.A."/>
            <person name="Heitman J."/>
        </authorList>
    </citation>
    <scope>NUCLEOTIDE SEQUENCE [LARGE SCALE GENOMIC DNA]</scope>
    <source>
        <strain evidence="7 8">CBS 13917</strain>
    </source>
</reference>
<dbReference type="GO" id="GO:0005634">
    <property type="term" value="C:nucleus"/>
    <property type="evidence" value="ECO:0007669"/>
    <property type="project" value="UniProtKB-SubCell"/>
</dbReference>
<dbReference type="KEGG" id="kne:92178645"/>
<dbReference type="InterPro" id="IPR011989">
    <property type="entry name" value="ARM-like"/>
</dbReference>
<feature type="domain" description="RRP12 HEAT" evidence="5">
    <location>
        <begin position="371"/>
        <end position="696"/>
    </location>
</feature>
<evidence type="ECO:0000313" key="7">
    <source>
        <dbReference type="EMBL" id="KAK8864140.1"/>
    </source>
</evidence>
<dbReference type="RefSeq" id="XP_066804436.1">
    <property type="nucleotide sequence ID" value="XM_066944513.1"/>
</dbReference>
<feature type="compositionally biased region" description="Basic and acidic residues" evidence="4">
    <location>
        <begin position="1241"/>
        <end position="1250"/>
    </location>
</feature>
<feature type="region of interest" description="Disordered" evidence="4">
    <location>
        <begin position="1222"/>
        <end position="1331"/>
    </location>
</feature>
<evidence type="ECO:0000313" key="8">
    <source>
        <dbReference type="Proteomes" id="UP001388673"/>
    </source>
</evidence>
<dbReference type="PANTHER" id="PTHR48287:SF1">
    <property type="entry name" value="ARM REPEAT SUPERFAMILY PROTEIN"/>
    <property type="match status" value="1"/>
</dbReference>
<evidence type="ECO:0000256" key="4">
    <source>
        <dbReference type="SAM" id="MobiDB-lite"/>
    </source>
</evidence>
<dbReference type="Pfam" id="PF08161">
    <property type="entry name" value="RRP12_HEAT"/>
    <property type="match status" value="1"/>
</dbReference>
<dbReference type="InterPro" id="IPR012978">
    <property type="entry name" value="HEAT_RRP12"/>
</dbReference>